<evidence type="ECO:0000313" key="4">
    <source>
        <dbReference type="Proteomes" id="UP000005239"/>
    </source>
</evidence>
<proteinExistence type="predicted"/>
<dbReference type="PROSITE" id="PS50088">
    <property type="entry name" value="ANK_REPEAT"/>
    <property type="match status" value="5"/>
</dbReference>
<dbReference type="InterPro" id="IPR002110">
    <property type="entry name" value="Ankyrin_rpt"/>
</dbReference>
<protein>
    <submittedName>
        <fullName evidence="3">Mlt-4</fullName>
    </submittedName>
</protein>
<dbReference type="Proteomes" id="UP000005239">
    <property type="component" value="Unassembled WGS sequence"/>
</dbReference>
<dbReference type="AlphaFoldDB" id="A0A2A6CRM5"/>
<name>A0A2A6CRM5_PRIPA</name>
<dbReference type="GO" id="GO:0042395">
    <property type="term" value="P:ecdysis, collagen and cuticulin-based cuticle"/>
    <property type="evidence" value="ECO:0007669"/>
    <property type="project" value="EnsemblMetazoa"/>
</dbReference>
<evidence type="ECO:0000313" key="3">
    <source>
        <dbReference type="EnsemblMetazoa" id="PPA12661.1"/>
    </source>
</evidence>
<evidence type="ECO:0000256" key="1">
    <source>
        <dbReference type="ARBA" id="ARBA00022737"/>
    </source>
</evidence>
<organism evidence="3 4">
    <name type="scientific">Pristionchus pacificus</name>
    <name type="common">Parasitic nematode worm</name>
    <dbReference type="NCBI Taxonomy" id="54126"/>
    <lineage>
        <taxon>Eukaryota</taxon>
        <taxon>Metazoa</taxon>
        <taxon>Ecdysozoa</taxon>
        <taxon>Nematoda</taxon>
        <taxon>Chromadorea</taxon>
        <taxon>Rhabditida</taxon>
        <taxon>Rhabditina</taxon>
        <taxon>Diplogasteromorpha</taxon>
        <taxon>Diplogasteroidea</taxon>
        <taxon>Neodiplogasteridae</taxon>
        <taxon>Pristionchus</taxon>
    </lineage>
</organism>
<dbReference type="PROSITE" id="PS50297">
    <property type="entry name" value="ANK_REP_REGION"/>
    <property type="match status" value="4"/>
</dbReference>
<dbReference type="Gene3D" id="1.25.40.20">
    <property type="entry name" value="Ankyrin repeat-containing domain"/>
    <property type="match status" value="4"/>
</dbReference>
<dbReference type="SMART" id="SM00248">
    <property type="entry name" value="ANK"/>
    <property type="match status" value="14"/>
</dbReference>
<dbReference type="Pfam" id="PF00023">
    <property type="entry name" value="Ank"/>
    <property type="match status" value="1"/>
</dbReference>
<dbReference type="SUPFAM" id="SSF48403">
    <property type="entry name" value="Ankyrin repeat"/>
    <property type="match status" value="2"/>
</dbReference>
<dbReference type="Pfam" id="PF12796">
    <property type="entry name" value="Ank_2"/>
    <property type="match status" value="6"/>
</dbReference>
<dbReference type="EnsemblMetazoa" id="PPA12661.1">
    <property type="protein sequence ID" value="PPA12661.1"/>
    <property type="gene ID" value="WBGene00102215"/>
</dbReference>
<gene>
    <name evidence="3" type="primary">WBGene00102215</name>
</gene>
<reference evidence="4" key="1">
    <citation type="journal article" date="2008" name="Nat. Genet.">
        <title>The Pristionchus pacificus genome provides a unique perspective on nematode lifestyle and parasitism.</title>
        <authorList>
            <person name="Dieterich C."/>
            <person name="Clifton S.W."/>
            <person name="Schuster L.N."/>
            <person name="Chinwalla A."/>
            <person name="Delehaunty K."/>
            <person name="Dinkelacker I."/>
            <person name="Fulton L."/>
            <person name="Fulton R."/>
            <person name="Godfrey J."/>
            <person name="Minx P."/>
            <person name="Mitreva M."/>
            <person name="Roeseler W."/>
            <person name="Tian H."/>
            <person name="Witte H."/>
            <person name="Yang S.P."/>
            <person name="Wilson R.K."/>
            <person name="Sommer R.J."/>
        </authorList>
    </citation>
    <scope>NUCLEOTIDE SEQUENCE [LARGE SCALE GENOMIC DNA]</scope>
    <source>
        <strain evidence="4">PS312</strain>
    </source>
</reference>
<reference evidence="3" key="2">
    <citation type="submission" date="2022-06" db="UniProtKB">
        <authorList>
            <consortium name="EnsemblMetazoa"/>
        </authorList>
    </citation>
    <scope>IDENTIFICATION</scope>
    <source>
        <strain evidence="3">PS312</strain>
    </source>
</reference>
<dbReference type="InterPro" id="IPR036770">
    <property type="entry name" value="Ankyrin_rpt-contain_sf"/>
</dbReference>
<dbReference type="OrthoDB" id="1577640at2759"/>
<sequence length="700" mass="79036">MSRDEEEFKLSPAHLLFLHIAAEATTSELEKAMKVESGWQSIVDARGKGALFYAAQTDNLKNCQLLVKKGASWWTDDHRGNIPMHWAAHGGALKVIKHLLSDASLNHDHMHRRMFLVKDKEGVTPMHIAAKRSSAKILKMFVDAVNNDDIHKLASDHKARSPLHYAATYGSIECVQLILDEDKLGLPVDQRDVYGLTPLMIAAGENFPQSVEIVRLLVARKEISISGSNKNGQTALHLAVAANNLRVIDTLLELNPKIVENVDSEFRTPLHYAADAGHVEAVDKLLRAGSRNTMKDHFQVTPAHYAAQHSKKALQMLLMHAKQNSVQPRAPTRNDEEETVQDIADKNKRTCLMWAVAAGYFSGNLESIQYLLSASRPDRADQDAYGYNALHLAVHMNNEAACRELIRQGWNQNVGLERTKFDMTALHLAAGRADSPDIIQTLVTMGASPTEKDSHGRTPIFMACFGGKAHNLNVMIRELGFAWKVEYPNKTQWPLRDTFGRTLLHAAAYSGYSACITTMFLIEEENRMPLIHPLVHWKSIEGETALHVACAEGKTDCVLTLLSIKLDPQRRADKNALSGNYMLRTNHPNQSMIAQPMKTPLQRAIEEKEKRPEKKSSYDAIISYLEHNGGRRNAYLVRWDVVMRLQRNLRTCFEYRQWVHNPEKGPKEPLPVYWRFDYDAFRVALARIRPEKPIVQTKKL</sequence>
<evidence type="ECO:0000256" key="2">
    <source>
        <dbReference type="ARBA" id="ARBA00023043"/>
    </source>
</evidence>
<dbReference type="GO" id="GO:0016020">
    <property type="term" value="C:membrane"/>
    <property type="evidence" value="ECO:0000318"/>
    <property type="project" value="GO_Central"/>
</dbReference>
<accession>A0A8R1UAR9</accession>
<accession>A0A2A6CRM5</accession>
<keyword evidence="4" id="KW-1185">Reference proteome</keyword>
<keyword evidence="1" id="KW-0677">Repeat</keyword>
<keyword evidence="2" id="KW-0040">ANK repeat</keyword>
<dbReference type="PANTHER" id="PTHR24198">
    <property type="entry name" value="ANKYRIN REPEAT AND PROTEIN KINASE DOMAIN-CONTAINING PROTEIN"/>
    <property type="match status" value="1"/>
</dbReference>
<dbReference type="PANTHER" id="PTHR24198:SF165">
    <property type="entry name" value="ANKYRIN REPEAT-CONTAINING PROTEIN-RELATED"/>
    <property type="match status" value="1"/>
</dbReference>